<evidence type="ECO:0000313" key="1">
    <source>
        <dbReference type="EMBL" id="KAF2213160.1"/>
    </source>
</evidence>
<proteinExistence type="predicted"/>
<dbReference type="OrthoDB" id="3637557at2759"/>
<keyword evidence="2" id="KW-1185">Reference proteome</keyword>
<name>A0A6A6FIA6_9PEZI</name>
<protein>
    <submittedName>
        <fullName evidence="1">Uncharacterized protein</fullName>
    </submittedName>
</protein>
<organism evidence="1 2">
    <name type="scientific">Cercospora zeae-maydis SCOH1-5</name>
    <dbReference type="NCBI Taxonomy" id="717836"/>
    <lineage>
        <taxon>Eukaryota</taxon>
        <taxon>Fungi</taxon>
        <taxon>Dikarya</taxon>
        <taxon>Ascomycota</taxon>
        <taxon>Pezizomycotina</taxon>
        <taxon>Dothideomycetes</taxon>
        <taxon>Dothideomycetidae</taxon>
        <taxon>Mycosphaerellales</taxon>
        <taxon>Mycosphaerellaceae</taxon>
        <taxon>Cercospora</taxon>
    </lineage>
</organism>
<sequence length="73" mass="7730">MSAIRGFVVLGGIAAVPLGLVYSQAACVVFSSFSSYAPQADFMQTSARDTSLQCIQQADGSLRFPASKHTRQS</sequence>
<accession>A0A6A6FIA6</accession>
<gene>
    <name evidence="1" type="ORF">CERZMDRAFT_90580</name>
</gene>
<dbReference type="EMBL" id="ML992671">
    <property type="protein sequence ID" value="KAF2213160.1"/>
    <property type="molecule type" value="Genomic_DNA"/>
</dbReference>
<evidence type="ECO:0000313" key="2">
    <source>
        <dbReference type="Proteomes" id="UP000799539"/>
    </source>
</evidence>
<reference evidence="1" key="1">
    <citation type="journal article" date="2020" name="Stud. Mycol.">
        <title>101 Dothideomycetes genomes: a test case for predicting lifestyles and emergence of pathogens.</title>
        <authorList>
            <person name="Haridas S."/>
            <person name="Albert R."/>
            <person name="Binder M."/>
            <person name="Bloem J."/>
            <person name="Labutti K."/>
            <person name="Salamov A."/>
            <person name="Andreopoulos B."/>
            <person name="Baker S."/>
            <person name="Barry K."/>
            <person name="Bills G."/>
            <person name="Bluhm B."/>
            <person name="Cannon C."/>
            <person name="Castanera R."/>
            <person name="Culley D."/>
            <person name="Daum C."/>
            <person name="Ezra D."/>
            <person name="Gonzalez J."/>
            <person name="Henrissat B."/>
            <person name="Kuo A."/>
            <person name="Liang C."/>
            <person name="Lipzen A."/>
            <person name="Lutzoni F."/>
            <person name="Magnuson J."/>
            <person name="Mondo S."/>
            <person name="Nolan M."/>
            <person name="Ohm R."/>
            <person name="Pangilinan J."/>
            <person name="Park H.-J."/>
            <person name="Ramirez L."/>
            <person name="Alfaro M."/>
            <person name="Sun H."/>
            <person name="Tritt A."/>
            <person name="Yoshinaga Y."/>
            <person name="Zwiers L.-H."/>
            <person name="Turgeon B."/>
            <person name="Goodwin S."/>
            <person name="Spatafora J."/>
            <person name="Crous P."/>
            <person name="Grigoriev I."/>
        </authorList>
    </citation>
    <scope>NUCLEOTIDE SEQUENCE</scope>
    <source>
        <strain evidence="1">SCOH1-5</strain>
    </source>
</reference>
<dbReference type="Proteomes" id="UP000799539">
    <property type="component" value="Unassembled WGS sequence"/>
</dbReference>
<dbReference type="AlphaFoldDB" id="A0A6A6FIA6"/>